<sequence length="226" mass="25701">MNKTDLMACGPDKLKNTNLIFRYWSFGYKYTKQFTQMSYIADFITEISKEKTTGNGMKNLMCNISPVILSVTNDVVTEVTANMSGNKAIDECLQRFPKEARITTYFENLCYLNVKITTNLDLLFEAIDEFEDALTAPRGTASRGLIPYNDPTSSMIKFQSVKLVGAPVCKGETECYYNVDLMDKRQPPPIRRQIHDIFLQIGFANCDSCIYDTINAFYEAVSQIEE</sequence>
<name>A0A5J4X7J8_9EUKA</name>
<evidence type="ECO:0000313" key="1">
    <source>
        <dbReference type="EMBL" id="KAA6403220.1"/>
    </source>
</evidence>
<organism evidence="1 2">
    <name type="scientific">Streblomastix strix</name>
    <dbReference type="NCBI Taxonomy" id="222440"/>
    <lineage>
        <taxon>Eukaryota</taxon>
        <taxon>Metamonada</taxon>
        <taxon>Preaxostyla</taxon>
        <taxon>Oxymonadida</taxon>
        <taxon>Streblomastigidae</taxon>
        <taxon>Streblomastix</taxon>
    </lineage>
</organism>
<dbReference type="OrthoDB" id="10500762at2759"/>
<comment type="caution">
    <text evidence="1">The sequence shown here is derived from an EMBL/GenBank/DDBJ whole genome shotgun (WGS) entry which is preliminary data.</text>
</comment>
<evidence type="ECO:0000313" key="2">
    <source>
        <dbReference type="Proteomes" id="UP000324800"/>
    </source>
</evidence>
<proteinExistence type="predicted"/>
<accession>A0A5J4X7J8</accession>
<reference evidence="1 2" key="1">
    <citation type="submission" date="2019-03" db="EMBL/GenBank/DDBJ databases">
        <title>Single cell metagenomics reveals metabolic interactions within the superorganism composed of flagellate Streblomastix strix and complex community of Bacteroidetes bacteria on its surface.</title>
        <authorList>
            <person name="Treitli S.C."/>
            <person name="Kolisko M."/>
            <person name="Husnik F."/>
            <person name="Keeling P."/>
            <person name="Hampl V."/>
        </authorList>
    </citation>
    <scope>NUCLEOTIDE SEQUENCE [LARGE SCALE GENOMIC DNA]</scope>
    <source>
        <strain evidence="1">ST1C</strain>
    </source>
</reference>
<gene>
    <name evidence="1" type="ORF">EZS28_001253</name>
</gene>
<dbReference type="AlphaFoldDB" id="A0A5J4X7J8"/>
<dbReference type="Proteomes" id="UP000324800">
    <property type="component" value="Unassembled WGS sequence"/>
</dbReference>
<protein>
    <submittedName>
        <fullName evidence="1">Uncharacterized protein</fullName>
    </submittedName>
</protein>
<dbReference type="EMBL" id="SNRW01000125">
    <property type="protein sequence ID" value="KAA6403220.1"/>
    <property type="molecule type" value="Genomic_DNA"/>
</dbReference>